<evidence type="ECO:0000313" key="1">
    <source>
        <dbReference type="EMBL" id="STY71199.1"/>
    </source>
</evidence>
<protein>
    <submittedName>
        <fullName evidence="1">Uncharacterized protein</fullName>
    </submittedName>
</protein>
<dbReference type="EMBL" id="UGPP01000001">
    <property type="protein sequence ID" value="STY71199.1"/>
    <property type="molecule type" value="Genomic_DNA"/>
</dbReference>
<dbReference type="AlphaFoldDB" id="A0A378NU58"/>
<evidence type="ECO:0000313" key="2">
    <source>
        <dbReference type="Proteomes" id="UP000255234"/>
    </source>
</evidence>
<gene>
    <name evidence="1" type="ORF">NCTC10571_01355</name>
</gene>
<proteinExistence type="predicted"/>
<accession>A0A378NU58</accession>
<sequence length="242" mass="28495">MLAKINKGQLVLLNIKKSCSEIKKYFKESKINIKKGYGYFISLYSIMVKGEYDKKKYFIIKTIINSFKDLVSINRNNSNKDVNTNNNFNKKEYTSNDFDKKECTSNNFNEEKCTSNNNKLLIKNVLWVSRHNMLIDGYLDLQKLYPNYAICVFPCQPRVLEGKTIYEYAELYNCNIICAILSDNIFKDIITDLRANKYTILRPIITSKETDASVRKGLEVSKQRQYIFHNWRDMKNNIDIKF</sequence>
<dbReference type="Proteomes" id="UP000255234">
    <property type="component" value="Unassembled WGS sequence"/>
</dbReference>
<dbReference type="RefSeq" id="WP_115151566.1">
    <property type="nucleotide sequence ID" value="NZ_UGPP01000001.1"/>
</dbReference>
<organism evidence="1 2">
    <name type="scientific">Megamonas hypermegale</name>
    <dbReference type="NCBI Taxonomy" id="158847"/>
    <lineage>
        <taxon>Bacteria</taxon>
        <taxon>Bacillati</taxon>
        <taxon>Bacillota</taxon>
        <taxon>Negativicutes</taxon>
        <taxon>Selenomonadales</taxon>
        <taxon>Selenomonadaceae</taxon>
        <taxon>Megamonas</taxon>
    </lineage>
</organism>
<reference evidence="1 2" key="1">
    <citation type="submission" date="2018-06" db="EMBL/GenBank/DDBJ databases">
        <authorList>
            <consortium name="Pathogen Informatics"/>
            <person name="Doyle S."/>
        </authorList>
    </citation>
    <scope>NUCLEOTIDE SEQUENCE [LARGE SCALE GENOMIC DNA]</scope>
    <source>
        <strain evidence="1 2">NCTC10571</strain>
    </source>
</reference>
<name>A0A378NU58_9FIRM</name>